<evidence type="ECO:0000313" key="2">
    <source>
        <dbReference type="EMBL" id="UOR12788.1"/>
    </source>
</evidence>
<name>A0ABY4HD30_9BACI</name>
<dbReference type="Pfam" id="PF13730">
    <property type="entry name" value="HTH_36"/>
    <property type="match status" value="1"/>
</dbReference>
<protein>
    <submittedName>
        <fullName evidence="2">Helix-turn-helix domain-containing protein</fullName>
    </submittedName>
</protein>
<dbReference type="Gene3D" id="1.10.10.10">
    <property type="entry name" value="Winged helix-like DNA-binding domain superfamily/Winged helix DNA-binding domain"/>
    <property type="match status" value="1"/>
</dbReference>
<gene>
    <name evidence="2" type="ORF">MUO15_04540</name>
</gene>
<proteinExistence type="predicted"/>
<reference evidence="2" key="1">
    <citation type="submission" date="2022-04" db="EMBL/GenBank/DDBJ databases">
        <title>Halobacillus sp. isolated from saltern.</title>
        <authorList>
            <person name="Won M."/>
            <person name="Lee C.-M."/>
            <person name="Woen H.-Y."/>
            <person name="Kwon S.-W."/>
        </authorList>
    </citation>
    <scope>NUCLEOTIDE SEQUENCE</scope>
    <source>
        <strain evidence="2">SSHM10-5</strain>
    </source>
</reference>
<feature type="region of interest" description="Disordered" evidence="1">
    <location>
        <begin position="117"/>
        <end position="155"/>
    </location>
</feature>
<dbReference type="Proteomes" id="UP000830326">
    <property type="component" value="Chromosome"/>
</dbReference>
<feature type="compositionally biased region" description="Polar residues" evidence="1">
    <location>
        <begin position="123"/>
        <end position="132"/>
    </location>
</feature>
<organism evidence="2 3">
    <name type="scientific">Halobacillus amylolyticus</name>
    <dbReference type="NCBI Taxonomy" id="2932259"/>
    <lineage>
        <taxon>Bacteria</taxon>
        <taxon>Bacillati</taxon>
        <taxon>Bacillota</taxon>
        <taxon>Bacilli</taxon>
        <taxon>Bacillales</taxon>
        <taxon>Bacillaceae</taxon>
        <taxon>Halobacillus</taxon>
    </lineage>
</organism>
<evidence type="ECO:0000313" key="3">
    <source>
        <dbReference type="Proteomes" id="UP000830326"/>
    </source>
</evidence>
<dbReference type="RefSeq" id="WP_245033828.1">
    <property type="nucleotide sequence ID" value="NZ_CP095075.1"/>
</dbReference>
<accession>A0ABY4HD30</accession>
<sequence length="269" mass="31069">MNIEAVRNLQSFPNTKELNLRVRGFLFHHKQELSEGTLAVLRYIWRHSVKYPGVSFAKLETIQKKTNKSRSTVIRAINCLVNKQLPTRVPTIRPNGKRGVNILVFRADGDERLPETEIKQESAPVSQASSHQGDAPKENLLPETETEQSKTHIEKSAPVFDTDYLPSYIPETFIEVARPFLSPKEILSAWQSVQRAYNKANLNQPIEYYIERINKTFKQSVFAKHHGLIRKTFLGYFYGSLKETFIQIVREEVMADPSNVYYDWLNEEA</sequence>
<dbReference type="EMBL" id="CP095075">
    <property type="protein sequence ID" value="UOR12788.1"/>
    <property type="molecule type" value="Genomic_DNA"/>
</dbReference>
<keyword evidence="3" id="KW-1185">Reference proteome</keyword>
<evidence type="ECO:0000256" key="1">
    <source>
        <dbReference type="SAM" id="MobiDB-lite"/>
    </source>
</evidence>
<dbReference type="InterPro" id="IPR036388">
    <property type="entry name" value="WH-like_DNA-bd_sf"/>
</dbReference>